<reference evidence="2 3" key="1">
    <citation type="journal article" date="2017" name="Infect. Genet. Evol.">
        <title>Comparative genome analysis of fish pathogen Flavobacterium columnare reveals extensive sequence diversity within the species.</title>
        <authorList>
            <person name="Kayansamruaj P."/>
            <person name="Dong H.T."/>
            <person name="Hirono I."/>
            <person name="Kondo H."/>
            <person name="Senapin S."/>
            <person name="Rodkhum C."/>
        </authorList>
    </citation>
    <scope>NUCLEOTIDE SEQUENCE [LARGE SCALE GENOMIC DNA]</scope>
    <source>
        <strain evidence="2 3">1215</strain>
    </source>
</reference>
<organism evidence="2 3">
    <name type="scientific">Flavobacterium davisii</name>
    <dbReference type="NCBI Taxonomy" id="2906077"/>
    <lineage>
        <taxon>Bacteria</taxon>
        <taxon>Pseudomonadati</taxon>
        <taxon>Bacteroidota</taxon>
        <taxon>Flavobacteriia</taxon>
        <taxon>Flavobacteriales</taxon>
        <taxon>Flavobacteriaceae</taxon>
        <taxon>Flavobacterium</taxon>
    </lineage>
</organism>
<evidence type="ECO:0000313" key="2">
    <source>
        <dbReference type="EMBL" id="OWP84284.1"/>
    </source>
</evidence>
<proteinExistence type="predicted"/>
<accession>A0A246GKZ9</accession>
<feature type="transmembrane region" description="Helical" evidence="1">
    <location>
        <begin position="54"/>
        <end position="73"/>
    </location>
</feature>
<gene>
    <name evidence="2" type="ORF">BWK59_06115</name>
</gene>
<feature type="transmembrane region" description="Helical" evidence="1">
    <location>
        <begin position="12"/>
        <end position="34"/>
    </location>
</feature>
<evidence type="ECO:0000256" key="1">
    <source>
        <dbReference type="SAM" id="Phobius"/>
    </source>
</evidence>
<keyword evidence="1" id="KW-0812">Transmembrane</keyword>
<dbReference type="EMBL" id="MTCZ01000044">
    <property type="protein sequence ID" value="OWP84284.1"/>
    <property type="molecule type" value="Genomic_DNA"/>
</dbReference>
<keyword evidence="1" id="KW-1133">Transmembrane helix</keyword>
<comment type="caution">
    <text evidence="2">The sequence shown here is derived from an EMBL/GenBank/DDBJ whole genome shotgun (WGS) entry which is preliminary data.</text>
</comment>
<evidence type="ECO:0000313" key="3">
    <source>
        <dbReference type="Proteomes" id="UP000197768"/>
    </source>
</evidence>
<dbReference type="RefSeq" id="WP_088392061.1">
    <property type="nucleotide sequence ID" value="NZ_MTCZ01000044.1"/>
</dbReference>
<dbReference type="Proteomes" id="UP000197768">
    <property type="component" value="Unassembled WGS sequence"/>
</dbReference>
<protein>
    <submittedName>
        <fullName evidence="2">Uncharacterized protein</fullName>
    </submittedName>
</protein>
<keyword evidence="1" id="KW-0472">Membrane</keyword>
<sequence>MNKKNYKKPTLNSLILTLTTIAIIVVIIFLINIYRFYSFSTYSIDLNITNGIGTFIGGIIGPIFSLIGSILIYKTIKIQKKTLKFQISESQFERDINLLIKYIDFIESSVNNLKFKNENGYKAIKTLNNKLNLLDISEIDKWNKNLQCLINIKEQLNEFATSIENSSKIINYILKKYETDNERLNFLKTIIELSTKNIEFFASHFTKNYENYSYDLNSNLINNPIDISELGFIHIRLKKFLNNLNIIHS</sequence>
<name>A0A246GKZ9_9FLAO</name>
<dbReference type="AlphaFoldDB" id="A0A246GKZ9"/>